<keyword evidence="24" id="KW-1185">Reference proteome</keyword>
<evidence type="ECO:0000256" key="21">
    <source>
        <dbReference type="ARBA" id="ARBA00048722"/>
    </source>
</evidence>
<dbReference type="PANTHER" id="PTHR10543:SF57">
    <property type="entry name" value="RETINOID ISOMEROHYDROLASE"/>
    <property type="match status" value="1"/>
</dbReference>
<evidence type="ECO:0000313" key="23">
    <source>
        <dbReference type="EMBL" id="MBN3285545.1"/>
    </source>
</evidence>
<keyword evidence="11" id="KW-0413">Isomerase</keyword>
<sequence>MCFYTLAELNILLVTARRYLRLEELAEPLSSIVHVLQWNRVETNVIMLGPGLFEISEEQFYHLFDGQALFHKFDLKNGAVTYHRKFLQTDAYVTAMTENRILKTEYGTFAFPDPCKNIFSRFFSYFKDMEMTDNTLVNVYLVGEDFYACTETNYIRKVNPETLETISKHVVLCLFVCFSIYGVAAHNHTENDGTVYNIGYCFGVSLLNVDKLSILPGSSGMLENYFVLVETPVKINLLKFLSVWCIGGTNYIDCFESHETVGFEFVLNYLCLANLKEDWDEVKKNAMMAPQPEVRRYVLPLDDDRVEQGKNLICLPYTTATATMSADGTVWLEPDILFSGPQQGRGPYSGKPANHTHTPHLFIYLNSGRTQYPYKHSHSNMQ</sequence>
<evidence type="ECO:0000256" key="19">
    <source>
        <dbReference type="ARBA" id="ARBA00041301"/>
    </source>
</evidence>
<dbReference type="EC" id="3.1.1.64" evidence="17"/>
<keyword evidence="7" id="KW-0378">Hydrolase</keyword>
<evidence type="ECO:0000256" key="9">
    <source>
        <dbReference type="ARBA" id="ARBA00023136"/>
    </source>
</evidence>
<evidence type="ECO:0000256" key="11">
    <source>
        <dbReference type="ARBA" id="ARBA00023235"/>
    </source>
</evidence>
<evidence type="ECO:0000256" key="4">
    <source>
        <dbReference type="ARBA" id="ARBA00022475"/>
    </source>
</evidence>
<dbReference type="EMBL" id="JAAWVQ010149099">
    <property type="protein sequence ID" value="MBN3285545.1"/>
    <property type="molecule type" value="Genomic_DNA"/>
</dbReference>
<dbReference type="PANTHER" id="PTHR10543">
    <property type="entry name" value="BETA-CAROTENE DIOXYGENASE"/>
    <property type="match status" value="1"/>
</dbReference>
<dbReference type="EC" id="5.3.3.22" evidence="16"/>
<evidence type="ECO:0000256" key="10">
    <source>
        <dbReference type="ARBA" id="ARBA00023139"/>
    </source>
</evidence>
<evidence type="ECO:0000313" key="24">
    <source>
        <dbReference type="Proteomes" id="UP001166093"/>
    </source>
</evidence>
<evidence type="ECO:0000256" key="17">
    <source>
        <dbReference type="ARBA" id="ARBA00039141"/>
    </source>
</evidence>
<evidence type="ECO:0000256" key="1">
    <source>
        <dbReference type="ARBA" id="ARBA00001954"/>
    </source>
</evidence>
<evidence type="ECO:0000256" key="5">
    <source>
        <dbReference type="ARBA" id="ARBA00022606"/>
    </source>
</evidence>
<reference evidence="23" key="1">
    <citation type="journal article" date="2021" name="Cell">
        <title>Tracing the genetic footprints of vertebrate landing in non-teleost ray-finned fishes.</title>
        <authorList>
            <person name="Bi X."/>
            <person name="Wang K."/>
            <person name="Yang L."/>
            <person name="Pan H."/>
            <person name="Jiang H."/>
            <person name="Wei Q."/>
            <person name="Fang M."/>
            <person name="Yu H."/>
            <person name="Zhu C."/>
            <person name="Cai Y."/>
            <person name="He Y."/>
            <person name="Gan X."/>
            <person name="Zeng H."/>
            <person name="Yu D."/>
            <person name="Zhu Y."/>
            <person name="Jiang H."/>
            <person name="Qiu Q."/>
            <person name="Yang H."/>
            <person name="Zhang Y.E."/>
            <person name="Wang W."/>
            <person name="Zhu M."/>
            <person name="He S."/>
            <person name="Zhang G."/>
        </authorList>
    </citation>
    <scope>NUCLEOTIDE SEQUENCE</scope>
    <source>
        <strain evidence="23">Pddl_001</strain>
    </source>
</reference>
<keyword evidence="10" id="KW-0564">Palmitate</keyword>
<evidence type="ECO:0000256" key="16">
    <source>
        <dbReference type="ARBA" id="ARBA00038936"/>
    </source>
</evidence>
<keyword evidence="5" id="KW-0716">Sensory transduction</keyword>
<dbReference type="Proteomes" id="UP001166093">
    <property type="component" value="Unassembled WGS sequence"/>
</dbReference>
<feature type="non-terminal residue" evidence="23">
    <location>
        <position position="382"/>
    </location>
</feature>
<keyword evidence="9" id="KW-0472">Membrane</keyword>
<evidence type="ECO:0000256" key="22">
    <source>
        <dbReference type="RuleBase" id="RU003799"/>
    </source>
</evidence>
<evidence type="ECO:0000256" key="2">
    <source>
        <dbReference type="ARBA" id="ARBA00004193"/>
    </source>
</evidence>
<evidence type="ECO:0000256" key="18">
    <source>
        <dbReference type="ARBA" id="ARBA00040820"/>
    </source>
</evidence>
<comment type="similarity">
    <text evidence="3 22">Belongs to the carotenoid oxygenase family.</text>
</comment>
<evidence type="ECO:0000256" key="15">
    <source>
        <dbReference type="ARBA" id="ARBA00036037"/>
    </source>
</evidence>
<comment type="caution">
    <text evidence="23">The sequence shown here is derived from an EMBL/GenBank/DDBJ whole genome shotgun (WGS) entry which is preliminary data.</text>
</comment>
<evidence type="ECO:0000256" key="12">
    <source>
        <dbReference type="ARBA" id="ARBA00023288"/>
    </source>
</evidence>
<comment type="catalytic activity">
    <reaction evidence="21">
        <text>all-trans-retinyl hexadecanoate + H2O = 11-cis-retinol + hexadecanoate + H(+)</text>
        <dbReference type="Rhea" id="RHEA:31775"/>
        <dbReference type="ChEBI" id="CHEBI:7896"/>
        <dbReference type="ChEBI" id="CHEBI:15377"/>
        <dbReference type="ChEBI" id="CHEBI:15378"/>
        <dbReference type="ChEBI" id="CHEBI:16302"/>
        <dbReference type="ChEBI" id="CHEBI:17616"/>
        <dbReference type="EC" id="3.1.1.64"/>
    </reaction>
</comment>
<keyword evidence="6" id="KW-0479">Metal-binding</keyword>
<evidence type="ECO:0000256" key="3">
    <source>
        <dbReference type="ARBA" id="ARBA00006787"/>
    </source>
</evidence>
<evidence type="ECO:0000256" key="13">
    <source>
        <dbReference type="ARBA" id="ARBA00023305"/>
    </source>
</evidence>
<protein>
    <recommendedName>
        <fullName evidence="18">Retinoid isomerohydrolase</fullName>
        <ecNumber evidence="17">3.1.1.64</ecNumber>
        <ecNumber evidence="16">5.3.3.22</ecNumber>
    </recommendedName>
    <alternativeName>
        <fullName evidence="19">Lutein isomerase</fullName>
    </alternativeName>
    <alternativeName>
        <fullName evidence="20">Meso-zeaxanthin isomerase</fullName>
    </alternativeName>
</protein>
<accession>A0ABS2YFQ8</accession>
<comment type="cofactor">
    <cofactor evidence="1">
        <name>Fe(2+)</name>
        <dbReference type="ChEBI" id="CHEBI:29033"/>
    </cofactor>
</comment>
<dbReference type="Pfam" id="PF03055">
    <property type="entry name" value="RPE65"/>
    <property type="match status" value="1"/>
</dbReference>
<comment type="catalytic activity">
    <reaction evidence="15">
        <text>an all-trans-retinyl ester + H2O = 11-cis-retinol + a fatty acid + H(+)</text>
        <dbReference type="Rhea" id="RHEA:31771"/>
        <dbReference type="ChEBI" id="CHEBI:15377"/>
        <dbReference type="ChEBI" id="CHEBI:15378"/>
        <dbReference type="ChEBI" id="CHEBI:16302"/>
        <dbReference type="ChEBI" id="CHEBI:28868"/>
        <dbReference type="ChEBI" id="CHEBI:63410"/>
        <dbReference type="EC" id="3.1.1.64"/>
    </reaction>
</comment>
<gene>
    <name evidence="23" type="primary">Rpe65c</name>
    <name evidence="23" type="ORF">GTO93_0008153</name>
</gene>
<keyword evidence="13" id="KW-0844">Vision</keyword>
<evidence type="ECO:0000256" key="8">
    <source>
        <dbReference type="ARBA" id="ARBA00023004"/>
    </source>
</evidence>
<name>A0ABS2YFQ8_POLSP</name>
<proteinExistence type="inferred from homology"/>
<organism evidence="23 24">
    <name type="scientific">Polyodon spathula</name>
    <name type="common">North American paddlefish</name>
    <name type="synonym">Squalus spathula</name>
    <dbReference type="NCBI Taxonomy" id="7913"/>
    <lineage>
        <taxon>Eukaryota</taxon>
        <taxon>Metazoa</taxon>
        <taxon>Chordata</taxon>
        <taxon>Craniata</taxon>
        <taxon>Vertebrata</taxon>
        <taxon>Euteleostomi</taxon>
        <taxon>Actinopterygii</taxon>
        <taxon>Chondrostei</taxon>
        <taxon>Acipenseriformes</taxon>
        <taxon>Polyodontidae</taxon>
        <taxon>Polyodon</taxon>
    </lineage>
</organism>
<evidence type="ECO:0000256" key="6">
    <source>
        <dbReference type="ARBA" id="ARBA00022723"/>
    </source>
</evidence>
<comment type="subcellular location">
    <subcellularLocation>
        <location evidence="2">Cell membrane</location>
        <topology evidence="2">Lipid-anchor</topology>
    </subcellularLocation>
</comment>
<keyword evidence="12" id="KW-0449">Lipoprotein</keyword>
<dbReference type="InterPro" id="IPR004294">
    <property type="entry name" value="Carotenoid_Oase"/>
</dbReference>
<keyword evidence="8" id="KW-0408">Iron</keyword>
<feature type="non-terminal residue" evidence="23">
    <location>
        <position position="1"/>
    </location>
</feature>
<comment type="catalytic activity">
    <reaction evidence="14">
        <text>lutein = (3R,3'S)-zeaxanthin</text>
        <dbReference type="Rhea" id="RHEA:12729"/>
        <dbReference type="ChEBI" id="CHEBI:28838"/>
        <dbReference type="ChEBI" id="CHEBI:138919"/>
        <dbReference type="EC" id="5.3.3.22"/>
    </reaction>
</comment>
<evidence type="ECO:0000256" key="7">
    <source>
        <dbReference type="ARBA" id="ARBA00022801"/>
    </source>
</evidence>
<evidence type="ECO:0000256" key="20">
    <source>
        <dbReference type="ARBA" id="ARBA00042900"/>
    </source>
</evidence>
<evidence type="ECO:0000256" key="14">
    <source>
        <dbReference type="ARBA" id="ARBA00035787"/>
    </source>
</evidence>
<keyword evidence="4" id="KW-1003">Cell membrane</keyword>